<dbReference type="RefSeq" id="WP_367918260.1">
    <property type="nucleotide sequence ID" value="NZ_BAABAC010000009.1"/>
</dbReference>
<proteinExistence type="inferred from homology"/>
<dbReference type="InterPro" id="IPR039424">
    <property type="entry name" value="SBP_5"/>
</dbReference>
<reference evidence="6" key="1">
    <citation type="journal article" date="2019" name="Int. J. Syst. Evol. Microbiol.">
        <title>The Global Catalogue of Microorganisms (GCM) 10K type strain sequencing project: providing services to taxonomists for standard genome sequencing and annotation.</title>
        <authorList>
            <consortium name="The Broad Institute Genomics Platform"/>
            <consortium name="The Broad Institute Genome Sequencing Center for Infectious Disease"/>
            <person name="Wu L."/>
            <person name="Ma J."/>
        </authorList>
    </citation>
    <scope>NUCLEOTIDE SEQUENCE [LARGE SCALE GENOMIC DNA]</scope>
    <source>
        <strain evidence="6">CCUG 52478</strain>
    </source>
</reference>
<evidence type="ECO:0000256" key="2">
    <source>
        <dbReference type="ARBA" id="ARBA00022448"/>
    </source>
</evidence>
<protein>
    <submittedName>
        <fullName evidence="5">ABC transporter substrate-binding protein</fullName>
    </submittedName>
</protein>
<gene>
    <name evidence="5" type="ORF">ACFQ3F_23700</name>
</gene>
<evidence type="ECO:0000313" key="5">
    <source>
        <dbReference type="EMBL" id="MFD1250816.1"/>
    </source>
</evidence>
<dbReference type="Pfam" id="PF00496">
    <property type="entry name" value="SBP_bac_5"/>
    <property type="match status" value="1"/>
</dbReference>
<dbReference type="Gene3D" id="3.10.105.10">
    <property type="entry name" value="Dipeptide-binding Protein, Domain 3"/>
    <property type="match status" value="1"/>
</dbReference>
<dbReference type="InterPro" id="IPR000914">
    <property type="entry name" value="SBP_5_dom"/>
</dbReference>
<comment type="caution">
    <text evidence="5">The sequence shown here is derived from an EMBL/GenBank/DDBJ whole genome shotgun (WGS) entry which is preliminary data.</text>
</comment>
<dbReference type="PANTHER" id="PTHR30290">
    <property type="entry name" value="PERIPLASMIC BINDING COMPONENT OF ABC TRANSPORTER"/>
    <property type="match status" value="1"/>
</dbReference>
<dbReference type="PANTHER" id="PTHR30290:SF9">
    <property type="entry name" value="OLIGOPEPTIDE-BINDING PROTEIN APPA"/>
    <property type="match status" value="1"/>
</dbReference>
<dbReference type="PIRSF" id="PIRSF002741">
    <property type="entry name" value="MppA"/>
    <property type="match status" value="1"/>
</dbReference>
<dbReference type="PROSITE" id="PS51257">
    <property type="entry name" value="PROKAR_LIPOPROTEIN"/>
    <property type="match status" value="1"/>
</dbReference>
<keyword evidence="6" id="KW-1185">Reference proteome</keyword>
<feature type="domain" description="Solute-binding protein family 5" evidence="4">
    <location>
        <begin position="95"/>
        <end position="461"/>
    </location>
</feature>
<keyword evidence="3" id="KW-0732">Signal</keyword>
<organism evidence="5 6">
    <name type="scientific">Nocardioides ginsengisoli</name>
    <dbReference type="NCBI Taxonomy" id="363868"/>
    <lineage>
        <taxon>Bacteria</taxon>
        <taxon>Bacillati</taxon>
        <taxon>Actinomycetota</taxon>
        <taxon>Actinomycetes</taxon>
        <taxon>Propionibacteriales</taxon>
        <taxon>Nocardioidaceae</taxon>
        <taxon>Nocardioides</taxon>
    </lineage>
</organism>
<sequence length="544" mass="58249">MRIPTSRIHQLAVGATAGTVLLAACGQSPDAKPATPELKVTTVTPKAAGDLDSATWAVASEPSSMDWIYNASFDTGQIMANVCEGLLRLDPDLHVEPALAESYVNPTPTTWVYTLKPGVTFHDGTTLTAEDVAFSLNRNLDKAAGSFWSGAYVNVKSITATGPLEVTVELTKPDALWNSYLSSPAGIVDSKKTVEAKGKAYGTPDGGVNCVGPYALTKWDKGQSITVTRDDHYFDPAHRAKIAKLTFTFVRDPAAEVNGLLSGTIDGAWFLPPSSLAKLSKSGVGTVYYGKSTQGFNAIVMDMSGPLKDVRIRQALSMAIDRNGIIRAVAGGAAQPQKAPAVPGSWGYAEPTFQSAWDGLAVTERNLDAARKLVKEAGAPDRPIVIATTNGEAEVPVIGAEIQSAAKQIGLDVEIKTFPADAYNGVYTDAKARKGIDLYLTGWGTDFADPVQMYQYFQTGNFYNFTGFSDPKYDALVDEAAQTMDGAKRAELITQAQQIVVDQLLWIPLYAPYNTLFLNKRVTGSPASYVQLHYPWAADLGAAR</sequence>
<evidence type="ECO:0000256" key="1">
    <source>
        <dbReference type="ARBA" id="ARBA00005695"/>
    </source>
</evidence>
<keyword evidence="2" id="KW-0813">Transport</keyword>
<dbReference type="EMBL" id="JBHTLX010000029">
    <property type="protein sequence ID" value="MFD1250816.1"/>
    <property type="molecule type" value="Genomic_DNA"/>
</dbReference>
<name>A0ABW3W6A4_9ACTN</name>
<dbReference type="CDD" id="cd00995">
    <property type="entry name" value="PBP2_NikA_DppA_OppA_like"/>
    <property type="match status" value="1"/>
</dbReference>
<dbReference type="SUPFAM" id="SSF53850">
    <property type="entry name" value="Periplasmic binding protein-like II"/>
    <property type="match status" value="1"/>
</dbReference>
<evidence type="ECO:0000313" key="6">
    <source>
        <dbReference type="Proteomes" id="UP001597229"/>
    </source>
</evidence>
<dbReference type="InterPro" id="IPR030678">
    <property type="entry name" value="Peptide/Ni-bd"/>
</dbReference>
<dbReference type="Proteomes" id="UP001597229">
    <property type="component" value="Unassembled WGS sequence"/>
</dbReference>
<dbReference type="Gene3D" id="3.90.76.10">
    <property type="entry name" value="Dipeptide-binding Protein, Domain 1"/>
    <property type="match status" value="1"/>
</dbReference>
<comment type="similarity">
    <text evidence="1">Belongs to the bacterial solute-binding protein 5 family.</text>
</comment>
<accession>A0ABW3W6A4</accession>
<dbReference type="Gene3D" id="3.40.190.10">
    <property type="entry name" value="Periplasmic binding protein-like II"/>
    <property type="match status" value="1"/>
</dbReference>
<evidence type="ECO:0000256" key="3">
    <source>
        <dbReference type="ARBA" id="ARBA00022729"/>
    </source>
</evidence>
<evidence type="ECO:0000259" key="4">
    <source>
        <dbReference type="Pfam" id="PF00496"/>
    </source>
</evidence>